<dbReference type="Proteomes" id="UP001497416">
    <property type="component" value="Unassembled WGS sequence"/>
</dbReference>
<dbReference type="InterPro" id="IPR007140">
    <property type="entry name" value="DUF350"/>
</dbReference>
<accession>A0ABP1EMJ0</accession>
<feature type="transmembrane region" description="Helical" evidence="7">
    <location>
        <begin position="12"/>
        <end position="30"/>
    </location>
</feature>
<sequence length="299" mass="33609">MEENTLTWLTHTVTYVTLFYISFVIAKLFFKLKNRKINIENELTIKDNVAFAVTATGYFIGTTIIFLGVLHGESHGLLTDVILILCYSFFGNFLLILSSIINEKIVFGKKFKFYREVIRDENVGTGFIEAANFIGSGLIIFGAISGRNINLFPEHGELGHYVSDFLSLLFFWALGQIIIFIFLKVYKKVVSYDFIKEIQKDNNAIGIVYASILISVAFLYSFASKGDIDSWETALEDIAYHLGLAIILLPLSRLFVEKVILPKSNLTDEIVNQEIPNKGAALIEAFAYIGSAIIISFCM</sequence>
<comment type="caution">
    <text evidence="8">The sequence shown here is derived from an EMBL/GenBank/DDBJ whole genome shotgun (WGS) entry which is preliminary data.</text>
</comment>
<feature type="transmembrane region" description="Helical" evidence="7">
    <location>
        <begin position="50"/>
        <end position="70"/>
    </location>
</feature>
<name>A0ABP1EMJ0_9FLAO</name>
<evidence type="ECO:0000256" key="7">
    <source>
        <dbReference type="SAM" id="Phobius"/>
    </source>
</evidence>
<keyword evidence="6 7" id="KW-0472">Membrane</keyword>
<comment type="subcellular location">
    <subcellularLocation>
        <location evidence="1">Cell membrane</location>
        <topology evidence="1">Multi-pass membrane protein</topology>
    </subcellularLocation>
</comment>
<gene>
    <name evidence="8" type="ORF">T190607A01A_20638</name>
</gene>
<keyword evidence="9" id="KW-1185">Reference proteome</keyword>
<feature type="transmembrane region" description="Helical" evidence="7">
    <location>
        <begin position="204"/>
        <end position="223"/>
    </location>
</feature>
<dbReference type="RefSeq" id="WP_348712196.1">
    <property type="nucleotide sequence ID" value="NZ_CAXIXY010000004.1"/>
</dbReference>
<evidence type="ECO:0000256" key="6">
    <source>
        <dbReference type="ARBA" id="ARBA00023136"/>
    </source>
</evidence>
<evidence type="ECO:0000313" key="9">
    <source>
        <dbReference type="Proteomes" id="UP001497416"/>
    </source>
</evidence>
<evidence type="ECO:0000256" key="3">
    <source>
        <dbReference type="ARBA" id="ARBA00022475"/>
    </source>
</evidence>
<evidence type="ECO:0000256" key="2">
    <source>
        <dbReference type="ARBA" id="ARBA00005779"/>
    </source>
</evidence>
<keyword evidence="3" id="KW-1003">Cell membrane</keyword>
<feature type="transmembrane region" description="Helical" evidence="7">
    <location>
        <begin position="165"/>
        <end position="183"/>
    </location>
</feature>
<dbReference type="EMBL" id="CAXIXY010000004">
    <property type="protein sequence ID" value="CAL2086424.1"/>
    <property type="molecule type" value="Genomic_DNA"/>
</dbReference>
<evidence type="ECO:0000256" key="4">
    <source>
        <dbReference type="ARBA" id="ARBA00022692"/>
    </source>
</evidence>
<feature type="transmembrane region" description="Helical" evidence="7">
    <location>
        <begin position="123"/>
        <end position="145"/>
    </location>
</feature>
<reference evidence="8 9" key="1">
    <citation type="submission" date="2024-05" db="EMBL/GenBank/DDBJ databases">
        <authorList>
            <person name="Duchaud E."/>
        </authorList>
    </citation>
    <scope>NUCLEOTIDE SEQUENCE [LARGE SCALE GENOMIC DNA]</scope>
    <source>
        <strain evidence="8">Ena-SAMPLE-TAB-13-05-2024-13:56:06:370-140302</strain>
    </source>
</reference>
<comment type="similarity">
    <text evidence="2">Belongs to the UPF0719 family.</text>
</comment>
<organism evidence="8 9">
    <name type="scientific">Tenacibaculum platacis</name>
    <dbReference type="NCBI Taxonomy" id="3137852"/>
    <lineage>
        <taxon>Bacteria</taxon>
        <taxon>Pseudomonadati</taxon>
        <taxon>Bacteroidota</taxon>
        <taxon>Flavobacteriia</taxon>
        <taxon>Flavobacteriales</taxon>
        <taxon>Flavobacteriaceae</taxon>
        <taxon>Tenacibaculum</taxon>
    </lineage>
</organism>
<dbReference type="PANTHER" id="PTHR40043:SF1">
    <property type="entry name" value="UPF0719 INNER MEMBRANE PROTEIN YJFL"/>
    <property type="match status" value="1"/>
</dbReference>
<dbReference type="PANTHER" id="PTHR40043">
    <property type="entry name" value="UPF0719 INNER MEMBRANE PROTEIN YJFL"/>
    <property type="match status" value="1"/>
</dbReference>
<keyword evidence="5 7" id="KW-1133">Transmembrane helix</keyword>
<evidence type="ECO:0000256" key="1">
    <source>
        <dbReference type="ARBA" id="ARBA00004651"/>
    </source>
</evidence>
<evidence type="ECO:0000256" key="5">
    <source>
        <dbReference type="ARBA" id="ARBA00022989"/>
    </source>
</evidence>
<dbReference type="Pfam" id="PF03994">
    <property type="entry name" value="DUF350"/>
    <property type="match status" value="2"/>
</dbReference>
<proteinExistence type="inferred from homology"/>
<keyword evidence="4 7" id="KW-0812">Transmembrane</keyword>
<protein>
    <submittedName>
        <fullName evidence="8">Membrane protein</fullName>
    </submittedName>
</protein>
<feature type="transmembrane region" description="Helical" evidence="7">
    <location>
        <begin position="82"/>
        <end position="102"/>
    </location>
</feature>
<evidence type="ECO:0000313" key="8">
    <source>
        <dbReference type="EMBL" id="CAL2086424.1"/>
    </source>
</evidence>
<feature type="transmembrane region" description="Helical" evidence="7">
    <location>
        <begin position="238"/>
        <end position="256"/>
    </location>
</feature>